<evidence type="ECO:0000256" key="2">
    <source>
        <dbReference type="SAM" id="Phobius"/>
    </source>
</evidence>
<proteinExistence type="predicted"/>
<dbReference type="SUPFAM" id="SSF48452">
    <property type="entry name" value="TPR-like"/>
    <property type="match status" value="1"/>
</dbReference>
<evidence type="ECO:0000256" key="1">
    <source>
        <dbReference type="PROSITE-ProRule" id="PRU00339"/>
    </source>
</evidence>
<dbReference type="Pfam" id="PF13432">
    <property type="entry name" value="TPR_16"/>
    <property type="match status" value="1"/>
</dbReference>
<dbReference type="InterPro" id="IPR011990">
    <property type="entry name" value="TPR-like_helical_dom_sf"/>
</dbReference>
<gene>
    <name evidence="3" type="ORF">VSR73_32975</name>
</gene>
<evidence type="ECO:0000313" key="3">
    <source>
        <dbReference type="EMBL" id="MEM5425858.1"/>
    </source>
</evidence>
<dbReference type="Gene3D" id="1.25.40.10">
    <property type="entry name" value="Tetratricopeptide repeat domain"/>
    <property type="match status" value="1"/>
</dbReference>
<name>A0ABU9S223_9BURK</name>
<dbReference type="InterPro" id="IPR019734">
    <property type="entry name" value="TPR_rpt"/>
</dbReference>
<dbReference type="Proteomes" id="UP001489897">
    <property type="component" value="Unassembled WGS sequence"/>
</dbReference>
<sequence>MSTIFHRQTRRSPFPRISIVIHLRSRSKKRHRLATILKFIILSPARWQTWLLSWVCFIPALYLIGLVGFATYTRQLVVPPVELPPSLQNRGYKPESVAKQITSEMQALEVGADMTIPHEVITDVANSRLNIRVPGQDMTYQAIVDFLKSSIGRSDVAVLVDIVEESHSNLKARLRVDGGTFNQMESEVKAETRNENIDIDKFIKDIGNAAMRLSQPNVLASHLIKQKIEVEHCSGAKCRFEPVEKIYDEVAKSRALEPVAQALAGRTDLLNIQGRWTEAKALSEASMAQYGESATLHQIHAVALEGLGSIDAAVAELRKSVKLPSVTAETWRIFGDVLMHTGERDEYREALDAFAEADRLMPRFTDNLHDWGEALLQNGEIDEAIDKFTQAVKADPGHVPSYIEWGRALECKGDLHGAIQKYSLAHHFNKDDARANRYLRTASLELRHTNSRPDFPLVDVVLKGRKTHELTVVANTTDNESDRCPGENPARLSNGFRLILARR</sequence>
<dbReference type="PROSITE" id="PS50005">
    <property type="entry name" value="TPR"/>
    <property type="match status" value="1"/>
</dbReference>
<keyword evidence="1" id="KW-0802">TPR repeat</keyword>
<feature type="transmembrane region" description="Helical" evidence="2">
    <location>
        <begin position="51"/>
        <end position="72"/>
    </location>
</feature>
<dbReference type="EMBL" id="JAYMRV010000013">
    <property type="protein sequence ID" value="MEM5425858.1"/>
    <property type="molecule type" value="Genomic_DNA"/>
</dbReference>
<keyword evidence="2" id="KW-1133">Transmembrane helix</keyword>
<accession>A0ABU9S223</accession>
<dbReference type="SMART" id="SM00028">
    <property type="entry name" value="TPR"/>
    <property type="match status" value="2"/>
</dbReference>
<protein>
    <submittedName>
        <fullName evidence="3">Tetratricopeptide repeat protein</fullName>
    </submittedName>
</protein>
<organism evidence="3 4">
    <name type="scientific">Paraburkholderia ferrariae</name>
    <dbReference type="NCBI Taxonomy" id="386056"/>
    <lineage>
        <taxon>Bacteria</taxon>
        <taxon>Pseudomonadati</taxon>
        <taxon>Pseudomonadota</taxon>
        <taxon>Betaproteobacteria</taxon>
        <taxon>Burkholderiales</taxon>
        <taxon>Burkholderiaceae</taxon>
        <taxon>Paraburkholderia</taxon>
    </lineage>
</organism>
<keyword evidence="2" id="KW-0472">Membrane</keyword>
<comment type="caution">
    <text evidence="3">The sequence shown here is derived from an EMBL/GenBank/DDBJ whole genome shotgun (WGS) entry which is preliminary data.</text>
</comment>
<keyword evidence="4" id="KW-1185">Reference proteome</keyword>
<reference evidence="3 4" key="1">
    <citation type="submission" date="2024-01" db="EMBL/GenBank/DDBJ databases">
        <title>The diversity of rhizobia nodulating Mimosa spp. in eleven states of Brazil covering several biomes is determined by host plant, location, and edaphic factors.</title>
        <authorList>
            <person name="Rouws L."/>
            <person name="Barauna A."/>
            <person name="Beukes C."/>
            <person name="De Faria S.M."/>
            <person name="Gross E."/>
            <person name="Dos Reis Junior F.B."/>
            <person name="Simon M."/>
            <person name="Maluk M."/>
            <person name="Odee D.W."/>
            <person name="Kenicer G."/>
            <person name="Young J.P.W."/>
            <person name="Reis V.M."/>
            <person name="Zilli J."/>
            <person name="James E.K."/>
        </authorList>
    </citation>
    <scope>NUCLEOTIDE SEQUENCE [LARGE SCALE GENOMIC DNA]</scope>
    <source>
        <strain evidence="3 4">JPY167</strain>
    </source>
</reference>
<feature type="repeat" description="TPR" evidence="1">
    <location>
        <begin position="365"/>
        <end position="398"/>
    </location>
</feature>
<keyword evidence="2" id="KW-0812">Transmembrane</keyword>
<evidence type="ECO:0000313" key="4">
    <source>
        <dbReference type="Proteomes" id="UP001489897"/>
    </source>
</evidence>